<dbReference type="EMBL" id="FNGY01000022">
    <property type="protein sequence ID" value="SDO78425.1"/>
    <property type="molecule type" value="Genomic_DNA"/>
</dbReference>
<dbReference type="RefSeq" id="WP_074613117.1">
    <property type="nucleotide sequence ID" value="NZ_FNGY01000022.1"/>
</dbReference>
<accession>A0A1H0MDN2</accession>
<sequence>MKRFLAGLLLTLPMFGFAQSNFHKGYVLTNSKDTLKGYLDYRESKNNPVAITFKQELNASPKTYTLKDCAGFGINDIVSYQRHLVDISLGTDEMTKVTGVADSSFKKEEVFLQVIQAGQRVSFFSYEDDVKRRYYILDNGDQEPQELSRRLYIKDNNPGIVLTDLKYARQLMLLLRKYGKYTERLENRLGQLGFTETELLKIVVLINGQQVEKSKFPKSRFFAGAGINAGILGFKGQHVLAGADASSKLSFGPTVTGGIDVFANPAIRRMLFRLEMSLMMGKNKVSSPSAAQSFDQVGVALSPHVIYNFYNAPDFRVFFGGGIAFNLSHYSNQKSYRYSRNSYTETEHIRTNEAGDLLKMESFYASFPITTGVVLNKKMELSLNYSMPVAMTNYVFFNAKRQQFRLGVNYLFGKH</sequence>
<feature type="signal peptide" evidence="1">
    <location>
        <begin position="1"/>
        <end position="18"/>
    </location>
</feature>
<organism evidence="2 3">
    <name type="scientific">Pedobacter steynii</name>
    <dbReference type="NCBI Taxonomy" id="430522"/>
    <lineage>
        <taxon>Bacteria</taxon>
        <taxon>Pseudomonadati</taxon>
        <taxon>Bacteroidota</taxon>
        <taxon>Sphingobacteriia</taxon>
        <taxon>Sphingobacteriales</taxon>
        <taxon>Sphingobacteriaceae</taxon>
        <taxon>Pedobacter</taxon>
    </lineage>
</organism>
<evidence type="ECO:0000313" key="3">
    <source>
        <dbReference type="Proteomes" id="UP000183200"/>
    </source>
</evidence>
<keyword evidence="3" id="KW-1185">Reference proteome</keyword>
<dbReference type="SUPFAM" id="SSF56925">
    <property type="entry name" value="OMPA-like"/>
    <property type="match status" value="1"/>
</dbReference>
<evidence type="ECO:0000313" key="2">
    <source>
        <dbReference type="EMBL" id="SDO78425.1"/>
    </source>
</evidence>
<gene>
    <name evidence="2" type="ORF">SAMN05421820_12222</name>
</gene>
<keyword evidence="1" id="KW-0732">Signal</keyword>
<dbReference type="Proteomes" id="UP000183200">
    <property type="component" value="Unassembled WGS sequence"/>
</dbReference>
<feature type="chain" id="PRO_5010360609" evidence="1">
    <location>
        <begin position="19"/>
        <end position="415"/>
    </location>
</feature>
<dbReference type="InterPro" id="IPR011250">
    <property type="entry name" value="OMP/PagP_B-barrel"/>
</dbReference>
<reference evidence="3" key="1">
    <citation type="submission" date="2016-10" db="EMBL/GenBank/DDBJ databases">
        <authorList>
            <person name="Varghese N."/>
            <person name="Submissions S."/>
        </authorList>
    </citation>
    <scope>NUCLEOTIDE SEQUENCE [LARGE SCALE GENOMIC DNA]</scope>
    <source>
        <strain evidence="3">DSM 19110</strain>
    </source>
</reference>
<evidence type="ECO:0000256" key="1">
    <source>
        <dbReference type="SAM" id="SignalP"/>
    </source>
</evidence>
<dbReference type="OrthoDB" id="677565at2"/>
<dbReference type="AlphaFoldDB" id="A0A1H0MDN2"/>
<proteinExistence type="predicted"/>
<protein>
    <submittedName>
        <fullName evidence="2">Outer membrane protein beta-barrel domain-containing protein</fullName>
    </submittedName>
</protein>
<name>A0A1H0MDN2_9SPHI</name>